<name>A0A0E9TDU1_ANGAN</name>
<accession>A0A0E9TDU1</accession>
<organism evidence="1">
    <name type="scientific">Anguilla anguilla</name>
    <name type="common">European freshwater eel</name>
    <name type="synonym">Muraena anguilla</name>
    <dbReference type="NCBI Taxonomy" id="7936"/>
    <lineage>
        <taxon>Eukaryota</taxon>
        <taxon>Metazoa</taxon>
        <taxon>Chordata</taxon>
        <taxon>Craniata</taxon>
        <taxon>Vertebrata</taxon>
        <taxon>Euteleostomi</taxon>
        <taxon>Actinopterygii</taxon>
        <taxon>Neopterygii</taxon>
        <taxon>Teleostei</taxon>
        <taxon>Anguilliformes</taxon>
        <taxon>Anguillidae</taxon>
        <taxon>Anguilla</taxon>
    </lineage>
</organism>
<reference evidence="1" key="2">
    <citation type="journal article" date="2015" name="Fish Shellfish Immunol.">
        <title>Early steps in the European eel (Anguilla anguilla)-Vibrio vulnificus interaction in the gills: Role of the RtxA13 toxin.</title>
        <authorList>
            <person name="Callol A."/>
            <person name="Pajuelo D."/>
            <person name="Ebbesson L."/>
            <person name="Teles M."/>
            <person name="MacKenzie S."/>
            <person name="Amaro C."/>
        </authorList>
    </citation>
    <scope>NUCLEOTIDE SEQUENCE</scope>
</reference>
<proteinExistence type="predicted"/>
<protein>
    <submittedName>
        <fullName evidence="1">Uncharacterized protein</fullName>
    </submittedName>
</protein>
<dbReference type="AlphaFoldDB" id="A0A0E9TDU1"/>
<sequence>MEGKKHTVGLLHSDPWTFHPSFKVSRWGSEQG</sequence>
<reference evidence="1" key="1">
    <citation type="submission" date="2014-11" db="EMBL/GenBank/DDBJ databases">
        <authorList>
            <person name="Amaro Gonzalez C."/>
        </authorList>
    </citation>
    <scope>NUCLEOTIDE SEQUENCE</scope>
</reference>
<dbReference type="EMBL" id="GBXM01057497">
    <property type="protein sequence ID" value="JAH51080.1"/>
    <property type="molecule type" value="Transcribed_RNA"/>
</dbReference>
<evidence type="ECO:0000313" key="1">
    <source>
        <dbReference type="EMBL" id="JAH51080.1"/>
    </source>
</evidence>